<dbReference type="GO" id="GO:0009252">
    <property type="term" value="P:peptidoglycan biosynthetic process"/>
    <property type="evidence" value="ECO:0007669"/>
    <property type="project" value="UniProtKB-KW"/>
</dbReference>
<dbReference type="Pfam" id="PF00768">
    <property type="entry name" value="Peptidase_S11"/>
    <property type="match status" value="1"/>
</dbReference>
<evidence type="ECO:0000256" key="10">
    <source>
        <dbReference type="SAM" id="SignalP"/>
    </source>
</evidence>
<dbReference type="Gene3D" id="3.40.710.10">
    <property type="entry name" value="DD-peptidase/beta-lactamase superfamily"/>
    <property type="match status" value="1"/>
</dbReference>
<keyword evidence="4" id="KW-0133">Cell shape</keyword>
<evidence type="ECO:0000256" key="3">
    <source>
        <dbReference type="ARBA" id="ARBA00022801"/>
    </source>
</evidence>
<dbReference type="GO" id="GO:0009002">
    <property type="term" value="F:serine-type D-Ala-D-Ala carboxypeptidase activity"/>
    <property type="evidence" value="ECO:0007669"/>
    <property type="project" value="InterPro"/>
</dbReference>
<sequence length="402" mass="43731">MNMKRVNFRSSLALVCCSLLLLFTPIAAAEPDQGSVSTHAKAAALIDVESGRILYSSHGDEPMLIASLTKIMTAIVAIEYGDLNSKVKVGKKAFAKEGSSLFLRLGEEMTLENMLYGLMLRSGNDAATAIAEHVGGSEEGFVHLMNAKAEILGLKNTHFANPHGLDAEGHYSSANDLAVLTAYAMHNPVFKEIVKTQVKTADNPYEEWDYKWSNKNKMLRLYEGGDGVKTGYTKKALRCLVSSATRDGQQLVAVTLNDGNDWNDHSALLDFGFNRFPLKMMIERGEKLQGYELVAGLNFSYPFSPGEQERVVTELVLNGKQETREGADKDFGLRGALVLKLGGVPIGRVPVYEPERLPPAATPYADKYASTSAHPADTWLQAAGSALRALFRLGTEGGVSHD</sequence>
<keyword evidence="5" id="KW-0573">Peptidoglycan synthesis</keyword>
<dbReference type="Proteomes" id="UP000282529">
    <property type="component" value="Unassembled WGS sequence"/>
</dbReference>
<keyword evidence="12" id="KW-0645">Protease</keyword>
<keyword evidence="3" id="KW-0378">Hydrolase</keyword>
<feature type="domain" description="Peptidase S11 D-alanyl-D-alanine carboxypeptidase A N-terminal" evidence="11">
    <location>
        <begin position="37"/>
        <end position="258"/>
    </location>
</feature>
<keyword evidence="13" id="KW-1185">Reference proteome</keyword>
<proteinExistence type="inferred from homology"/>
<feature type="chain" id="PRO_5018066229" evidence="10">
    <location>
        <begin position="30"/>
        <end position="402"/>
    </location>
</feature>
<keyword evidence="12" id="KW-0121">Carboxypeptidase</keyword>
<gene>
    <name evidence="12" type="ORF">EH198_00200</name>
</gene>
<dbReference type="AlphaFoldDB" id="A0A3N9PBM5"/>
<evidence type="ECO:0000256" key="1">
    <source>
        <dbReference type="ARBA" id="ARBA00007164"/>
    </source>
</evidence>
<organism evidence="12 13">
    <name type="scientific">Paenibacillus rhizophilus</name>
    <dbReference type="NCBI Taxonomy" id="1850366"/>
    <lineage>
        <taxon>Bacteria</taxon>
        <taxon>Bacillati</taxon>
        <taxon>Bacillota</taxon>
        <taxon>Bacilli</taxon>
        <taxon>Bacillales</taxon>
        <taxon>Paenibacillaceae</taxon>
        <taxon>Paenibacillus</taxon>
    </lineage>
</organism>
<keyword evidence="6" id="KW-0961">Cell wall biogenesis/degradation</keyword>
<keyword evidence="2 10" id="KW-0732">Signal</keyword>
<dbReference type="InterPro" id="IPR001967">
    <property type="entry name" value="Peptidase_S11_N"/>
</dbReference>
<dbReference type="PRINTS" id="PR00725">
    <property type="entry name" value="DADACBPTASE1"/>
</dbReference>
<name>A0A3N9PBM5_9BACL</name>
<comment type="caution">
    <text evidence="12">The sequence shown here is derived from an EMBL/GenBank/DDBJ whole genome shotgun (WGS) entry which is preliminary data.</text>
</comment>
<dbReference type="OrthoDB" id="9791132at2"/>
<dbReference type="GO" id="GO:0006508">
    <property type="term" value="P:proteolysis"/>
    <property type="evidence" value="ECO:0007669"/>
    <property type="project" value="InterPro"/>
</dbReference>
<evidence type="ECO:0000256" key="2">
    <source>
        <dbReference type="ARBA" id="ARBA00022729"/>
    </source>
</evidence>
<dbReference type="InterPro" id="IPR018044">
    <property type="entry name" value="Peptidase_S11"/>
</dbReference>
<dbReference type="EMBL" id="RQPI01000001">
    <property type="protein sequence ID" value="RQW12890.1"/>
    <property type="molecule type" value="Genomic_DNA"/>
</dbReference>
<dbReference type="PANTHER" id="PTHR21581">
    <property type="entry name" value="D-ALANYL-D-ALANINE CARBOXYPEPTIDASE"/>
    <property type="match status" value="1"/>
</dbReference>
<evidence type="ECO:0000256" key="4">
    <source>
        <dbReference type="ARBA" id="ARBA00022960"/>
    </source>
</evidence>
<dbReference type="GO" id="GO:0071555">
    <property type="term" value="P:cell wall organization"/>
    <property type="evidence" value="ECO:0007669"/>
    <property type="project" value="UniProtKB-KW"/>
</dbReference>
<evidence type="ECO:0000256" key="5">
    <source>
        <dbReference type="ARBA" id="ARBA00022984"/>
    </source>
</evidence>
<feature type="active site" evidence="7">
    <location>
        <position position="122"/>
    </location>
</feature>
<protein>
    <submittedName>
        <fullName evidence="12">D-alanyl-D-alanine carboxypeptidase</fullName>
    </submittedName>
</protein>
<feature type="signal peptide" evidence="10">
    <location>
        <begin position="1"/>
        <end position="29"/>
    </location>
</feature>
<feature type="binding site" evidence="8">
    <location>
        <position position="229"/>
    </location>
    <ligand>
        <name>substrate</name>
    </ligand>
</feature>
<evidence type="ECO:0000256" key="8">
    <source>
        <dbReference type="PIRSR" id="PIRSR618044-2"/>
    </source>
</evidence>
<dbReference type="GO" id="GO:0008360">
    <property type="term" value="P:regulation of cell shape"/>
    <property type="evidence" value="ECO:0007669"/>
    <property type="project" value="UniProtKB-KW"/>
</dbReference>
<evidence type="ECO:0000259" key="11">
    <source>
        <dbReference type="Pfam" id="PF00768"/>
    </source>
</evidence>
<feature type="active site" description="Proton acceptor" evidence="7">
    <location>
        <position position="67"/>
    </location>
</feature>
<comment type="similarity">
    <text evidence="1 9">Belongs to the peptidase S11 family.</text>
</comment>
<evidence type="ECO:0000313" key="12">
    <source>
        <dbReference type="EMBL" id="RQW12890.1"/>
    </source>
</evidence>
<dbReference type="InterPro" id="IPR012338">
    <property type="entry name" value="Beta-lactam/transpept-like"/>
</dbReference>
<evidence type="ECO:0000256" key="7">
    <source>
        <dbReference type="PIRSR" id="PIRSR618044-1"/>
    </source>
</evidence>
<evidence type="ECO:0000256" key="9">
    <source>
        <dbReference type="RuleBase" id="RU004016"/>
    </source>
</evidence>
<dbReference type="SUPFAM" id="SSF56601">
    <property type="entry name" value="beta-lactamase/transpeptidase-like"/>
    <property type="match status" value="1"/>
</dbReference>
<reference evidence="12 13" key="1">
    <citation type="submission" date="2018-11" db="EMBL/GenBank/DDBJ databases">
        <title>Genome sequence of strain 7197.</title>
        <authorList>
            <person name="Gao J."/>
            <person name="Sun J."/>
        </authorList>
    </citation>
    <scope>NUCLEOTIDE SEQUENCE [LARGE SCALE GENOMIC DNA]</scope>
    <source>
        <strain evidence="12 13">7197</strain>
    </source>
</reference>
<dbReference type="RefSeq" id="WP_124693547.1">
    <property type="nucleotide sequence ID" value="NZ_JBHUFE010000016.1"/>
</dbReference>
<evidence type="ECO:0000313" key="13">
    <source>
        <dbReference type="Proteomes" id="UP000282529"/>
    </source>
</evidence>
<evidence type="ECO:0000256" key="6">
    <source>
        <dbReference type="ARBA" id="ARBA00023316"/>
    </source>
</evidence>
<accession>A0A3N9PBM5</accession>
<feature type="active site" description="Proton acceptor" evidence="7">
    <location>
        <position position="70"/>
    </location>
</feature>
<dbReference type="PANTHER" id="PTHR21581:SF33">
    <property type="entry name" value="D-ALANYL-D-ALANINE CARBOXYPEPTIDASE DACB"/>
    <property type="match status" value="1"/>
</dbReference>